<dbReference type="InterPro" id="IPR011991">
    <property type="entry name" value="ArsR-like_HTH"/>
</dbReference>
<dbReference type="PRINTS" id="PR00033">
    <property type="entry name" value="HTHASNC"/>
</dbReference>
<name>X0XGT3_9ZZZZ</name>
<dbReference type="SMART" id="SM00344">
    <property type="entry name" value="HTH_ASNC"/>
    <property type="match status" value="1"/>
</dbReference>
<dbReference type="Pfam" id="PF13412">
    <property type="entry name" value="HTH_24"/>
    <property type="match status" value="1"/>
</dbReference>
<dbReference type="PROSITE" id="PS00519">
    <property type="entry name" value="HTH_ASNC_1"/>
    <property type="match status" value="1"/>
</dbReference>
<dbReference type="EMBL" id="BARS01040332">
    <property type="protein sequence ID" value="GAG34612.1"/>
    <property type="molecule type" value="Genomic_DNA"/>
</dbReference>
<dbReference type="Gene3D" id="3.30.70.920">
    <property type="match status" value="1"/>
</dbReference>
<dbReference type="PANTHER" id="PTHR30154">
    <property type="entry name" value="LEUCINE-RESPONSIVE REGULATORY PROTEIN"/>
    <property type="match status" value="1"/>
</dbReference>
<comment type="caution">
    <text evidence="5">The sequence shown here is derived from an EMBL/GenBank/DDBJ whole genome shotgun (WGS) entry which is preliminary data.</text>
</comment>
<feature type="non-terminal residue" evidence="5">
    <location>
        <position position="1"/>
    </location>
</feature>
<dbReference type="InterPro" id="IPR036390">
    <property type="entry name" value="WH_DNA-bd_sf"/>
</dbReference>
<dbReference type="GO" id="GO:0043565">
    <property type="term" value="F:sequence-specific DNA binding"/>
    <property type="evidence" value="ECO:0007669"/>
    <property type="project" value="InterPro"/>
</dbReference>
<organism evidence="5">
    <name type="scientific">marine sediment metagenome</name>
    <dbReference type="NCBI Taxonomy" id="412755"/>
    <lineage>
        <taxon>unclassified sequences</taxon>
        <taxon>metagenomes</taxon>
        <taxon>ecological metagenomes</taxon>
    </lineage>
</organism>
<dbReference type="SUPFAM" id="SSF46785">
    <property type="entry name" value="Winged helix' DNA-binding domain"/>
    <property type="match status" value="1"/>
</dbReference>
<evidence type="ECO:0000313" key="5">
    <source>
        <dbReference type="EMBL" id="GAG34612.1"/>
    </source>
</evidence>
<proteinExistence type="predicted"/>
<feature type="domain" description="HTH asnC-type" evidence="4">
    <location>
        <begin position="25"/>
        <end position="86"/>
    </location>
</feature>
<evidence type="ECO:0000259" key="4">
    <source>
        <dbReference type="PROSITE" id="PS50956"/>
    </source>
</evidence>
<dbReference type="InterPro" id="IPR019888">
    <property type="entry name" value="Tscrpt_reg_AsnC-like"/>
</dbReference>
<accession>X0XGT3</accession>
<dbReference type="Gene3D" id="1.10.10.10">
    <property type="entry name" value="Winged helix-like DNA-binding domain superfamily/Winged helix DNA-binding domain"/>
    <property type="match status" value="1"/>
</dbReference>
<dbReference type="GO" id="GO:0005829">
    <property type="term" value="C:cytosol"/>
    <property type="evidence" value="ECO:0007669"/>
    <property type="project" value="TreeGrafter"/>
</dbReference>
<keyword evidence="2" id="KW-0238">DNA-binding</keyword>
<dbReference type="AlphaFoldDB" id="X0XGT3"/>
<keyword evidence="1" id="KW-0805">Transcription regulation</keyword>
<reference evidence="5" key="1">
    <citation type="journal article" date="2014" name="Front. Microbiol.">
        <title>High frequency of phylogenetically diverse reductive dehalogenase-homologous genes in deep subseafloor sedimentary metagenomes.</title>
        <authorList>
            <person name="Kawai M."/>
            <person name="Futagami T."/>
            <person name="Toyoda A."/>
            <person name="Takaki Y."/>
            <person name="Nishi S."/>
            <person name="Hori S."/>
            <person name="Arai W."/>
            <person name="Tsubouchi T."/>
            <person name="Morono Y."/>
            <person name="Uchiyama I."/>
            <person name="Ito T."/>
            <person name="Fujiyama A."/>
            <person name="Inagaki F."/>
            <person name="Takami H."/>
        </authorList>
    </citation>
    <scope>NUCLEOTIDE SEQUENCE</scope>
    <source>
        <strain evidence="5">Expedition CK06-06</strain>
    </source>
</reference>
<dbReference type="InterPro" id="IPR019885">
    <property type="entry name" value="Tscrpt_reg_HTH_AsnC-type_CS"/>
</dbReference>
<dbReference type="InterPro" id="IPR036388">
    <property type="entry name" value="WH-like_DNA-bd_sf"/>
</dbReference>
<protein>
    <recommendedName>
        <fullName evidence="4">HTH asnC-type domain-containing protein</fullName>
    </recommendedName>
</protein>
<dbReference type="GO" id="GO:0043200">
    <property type="term" value="P:response to amino acid"/>
    <property type="evidence" value="ECO:0007669"/>
    <property type="project" value="TreeGrafter"/>
</dbReference>
<evidence type="ECO:0000256" key="3">
    <source>
        <dbReference type="ARBA" id="ARBA00023163"/>
    </source>
</evidence>
<evidence type="ECO:0000256" key="2">
    <source>
        <dbReference type="ARBA" id="ARBA00023125"/>
    </source>
</evidence>
<dbReference type="PROSITE" id="PS50956">
    <property type="entry name" value="HTH_ASNC_2"/>
    <property type="match status" value="1"/>
</dbReference>
<dbReference type="PANTHER" id="PTHR30154:SF34">
    <property type="entry name" value="TRANSCRIPTIONAL REGULATOR AZLB"/>
    <property type="match status" value="1"/>
</dbReference>
<gene>
    <name evidence="5" type="ORF">S01H1_61505</name>
</gene>
<evidence type="ECO:0000256" key="1">
    <source>
        <dbReference type="ARBA" id="ARBA00023015"/>
    </source>
</evidence>
<dbReference type="CDD" id="cd00090">
    <property type="entry name" value="HTH_ARSR"/>
    <property type="match status" value="1"/>
</dbReference>
<keyword evidence="3" id="KW-0804">Transcription</keyword>
<sequence length="171" mass="19794">RDYLLEEKPAKRKRGMVGGKGKAKYDEMDMKILRTLASSARMPTTEIARRVGTTPAVVAYRIKKLMKKGVIQGYRAEINLKALGYVYYKVDMDLNDMGIYPKLLRFAEAHPNIVYVNKTIGGNDFEADFVVRDIHHLHEIFGEMIKLFGDKIGSYKWYVLLKEYGYRYVPM</sequence>
<dbReference type="InterPro" id="IPR000485">
    <property type="entry name" value="AsnC-type_HTH_dom"/>
</dbReference>